<evidence type="ECO:0000313" key="3">
    <source>
        <dbReference type="EMBL" id="PSN67290.1"/>
    </source>
</evidence>
<dbReference type="OrthoDB" id="4148767at2759"/>
<evidence type="ECO:0000256" key="1">
    <source>
        <dbReference type="SAM" id="MobiDB-lite"/>
    </source>
</evidence>
<dbReference type="Proteomes" id="UP000240883">
    <property type="component" value="Unassembled WGS sequence"/>
</dbReference>
<proteinExistence type="predicted"/>
<keyword evidence="2" id="KW-0812">Transmembrane</keyword>
<reference evidence="3 4" key="1">
    <citation type="journal article" date="2018" name="Front. Microbiol.">
        <title>Genome-Wide Analysis of Corynespora cassiicola Leaf Fall Disease Putative Effectors.</title>
        <authorList>
            <person name="Lopez D."/>
            <person name="Ribeiro S."/>
            <person name="Label P."/>
            <person name="Fumanal B."/>
            <person name="Venisse J.S."/>
            <person name="Kohler A."/>
            <person name="de Oliveira R.R."/>
            <person name="Labutti K."/>
            <person name="Lipzen A."/>
            <person name="Lail K."/>
            <person name="Bauer D."/>
            <person name="Ohm R.A."/>
            <person name="Barry K.W."/>
            <person name="Spatafora J."/>
            <person name="Grigoriev I.V."/>
            <person name="Martin F.M."/>
            <person name="Pujade-Renaud V."/>
        </authorList>
    </citation>
    <scope>NUCLEOTIDE SEQUENCE [LARGE SCALE GENOMIC DNA]</scope>
    <source>
        <strain evidence="3 4">Philippines</strain>
    </source>
</reference>
<dbReference type="AlphaFoldDB" id="A0A2T2NPI0"/>
<sequence>MGVTISHTTLAPISLASTLIGFISFAFTLATFFNVFWSSLRTIHGAPSQINDYLSTLKQGLLQERRHLRRVRRRLRSSRRERSHARDRSRSTDDHHGSRHRGEPTRSRSAGDRRRRWAGGRGRMNFDRDMQSAHSAGESENLRIMRVAIRDMIREFRGIEYPFLKPEFQGQDSAHWSANTPSEKGAYLAQYGYARSEDEDEGLQRSNRLGSEYRKCGFRERWLWLRRKDSVISLSEGLSRVETRRTAHEVGVVTMMIGDIGRDLEDMRDVLDALQGRMS</sequence>
<gene>
    <name evidence="3" type="ORF">BS50DRAFT_465539</name>
</gene>
<evidence type="ECO:0000256" key="2">
    <source>
        <dbReference type="SAM" id="Phobius"/>
    </source>
</evidence>
<evidence type="ECO:0000313" key="4">
    <source>
        <dbReference type="Proteomes" id="UP000240883"/>
    </source>
</evidence>
<protein>
    <submittedName>
        <fullName evidence="3">Uncharacterized protein</fullName>
    </submittedName>
</protein>
<accession>A0A2T2NPI0</accession>
<feature type="transmembrane region" description="Helical" evidence="2">
    <location>
        <begin position="12"/>
        <end position="37"/>
    </location>
</feature>
<dbReference type="EMBL" id="KZ678135">
    <property type="protein sequence ID" value="PSN67290.1"/>
    <property type="molecule type" value="Genomic_DNA"/>
</dbReference>
<organism evidence="3 4">
    <name type="scientific">Corynespora cassiicola Philippines</name>
    <dbReference type="NCBI Taxonomy" id="1448308"/>
    <lineage>
        <taxon>Eukaryota</taxon>
        <taxon>Fungi</taxon>
        <taxon>Dikarya</taxon>
        <taxon>Ascomycota</taxon>
        <taxon>Pezizomycotina</taxon>
        <taxon>Dothideomycetes</taxon>
        <taxon>Pleosporomycetidae</taxon>
        <taxon>Pleosporales</taxon>
        <taxon>Corynesporascaceae</taxon>
        <taxon>Corynespora</taxon>
    </lineage>
</organism>
<keyword evidence="2" id="KW-0472">Membrane</keyword>
<feature type="region of interest" description="Disordered" evidence="1">
    <location>
        <begin position="72"/>
        <end position="138"/>
    </location>
</feature>
<name>A0A2T2NPI0_CORCC</name>
<feature type="non-terminal residue" evidence="3">
    <location>
        <position position="279"/>
    </location>
</feature>
<keyword evidence="4" id="KW-1185">Reference proteome</keyword>
<feature type="compositionally biased region" description="Basic and acidic residues" evidence="1">
    <location>
        <begin position="78"/>
        <end position="112"/>
    </location>
</feature>
<keyword evidence="2" id="KW-1133">Transmembrane helix</keyword>